<name>A0ABP0JN44_9DINO</name>
<reference evidence="2 3" key="1">
    <citation type="submission" date="2024-02" db="EMBL/GenBank/DDBJ databases">
        <authorList>
            <person name="Chen Y."/>
            <person name="Shah S."/>
            <person name="Dougan E. K."/>
            <person name="Thang M."/>
            <person name="Chan C."/>
        </authorList>
    </citation>
    <scope>NUCLEOTIDE SEQUENCE [LARGE SCALE GENOMIC DNA]</scope>
</reference>
<gene>
    <name evidence="2" type="ORF">SCF082_LOCUS12939</name>
</gene>
<dbReference type="EMBL" id="CAXAMM010007937">
    <property type="protein sequence ID" value="CAK9015870.1"/>
    <property type="molecule type" value="Genomic_DNA"/>
</dbReference>
<proteinExistence type="predicted"/>
<evidence type="ECO:0000313" key="3">
    <source>
        <dbReference type="Proteomes" id="UP001642464"/>
    </source>
</evidence>
<evidence type="ECO:0000313" key="2">
    <source>
        <dbReference type="EMBL" id="CAK9015870.1"/>
    </source>
</evidence>
<organism evidence="2 3">
    <name type="scientific">Durusdinium trenchii</name>
    <dbReference type="NCBI Taxonomy" id="1381693"/>
    <lineage>
        <taxon>Eukaryota</taxon>
        <taxon>Sar</taxon>
        <taxon>Alveolata</taxon>
        <taxon>Dinophyceae</taxon>
        <taxon>Suessiales</taxon>
        <taxon>Symbiodiniaceae</taxon>
        <taxon>Durusdinium</taxon>
    </lineage>
</organism>
<protein>
    <submittedName>
        <fullName evidence="2">Uncharacterized protein</fullName>
    </submittedName>
</protein>
<keyword evidence="3" id="KW-1185">Reference proteome</keyword>
<comment type="caution">
    <text evidence="2">The sequence shown here is derived from an EMBL/GenBank/DDBJ whole genome shotgun (WGS) entry which is preliminary data.</text>
</comment>
<accession>A0ABP0JN44</accession>
<sequence>MEAEAGVEISHVVSLKYTGKKHSIPEALIVQDALGNEYLKLAATNQVILRLICGTCKKNSSLAGGQKLGELKQQRNQKAGIANAEQEDEEWPGEHADSSSGAPNRQKRSQKVVTLDIGGTDVCILRPAKRLAAADLMVKMDSAMLFAVF</sequence>
<feature type="region of interest" description="Disordered" evidence="1">
    <location>
        <begin position="74"/>
        <end position="110"/>
    </location>
</feature>
<evidence type="ECO:0000256" key="1">
    <source>
        <dbReference type="SAM" id="MobiDB-lite"/>
    </source>
</evidence>
<dbReference type="Proteomes" id="UP001642464">
    <property type="component" value="Unassembled WGS sequence"/>
</dbReference>